<comment type="cofactor">
    <cofactor evidence="1">
        <name>Zn(2+)</name>
        <dbReference type="ChEBI" id="CHEBI:29105"/>
    </cofactor>
</comment>
<organism evidence="15">
    <name type="scientific">Edaphobacter paludis</name>
    <dbReference type="NCBI Taxonomy" id="3035702"/>
    <lineage>
        <taxon>Bacteria</taxon>
        <taxon>Pseudomonadati</taxon>
        <taxon>Acidobacteriota</taxon>
        <taxon>Terriglobia</taxon>
        <taxon>Terriglobales</taxon>
        <taxon>Acidobacteriaceae</taxon>
        <taxon>Edaphobacter</taxon>
    </lineage>
</organism>
<evidence type="ECO:0000256" key="6">
    <source>
        <dbReference type="ARBA" id="ARBA00022692"/>
    </source>
</evidence>
<keyword evidence="9" id="KW-0862">Zinc</keyword>
<keyword evidence="7" id="KW-0479">Metal-binding</keyword>
<dbReference type="PANTHER" id="PTHR35864:SF1">
    <property type="entry name" value="ZINC METALLOPROTEASE YWHC-RELATED"/>
    <property type="match status" value="1"/>
</dbReference>
<proteinExistence type="inferred from homology"/>
<feature type="transmembrane region" description="Helical" evidence="13">
    <location>
        <begin position="198"/>
        <end position="219"/>
    </location>
</feature>
<dbReference type="AlphaFoldDB" id="A0AAU7CXA6"/>
<keyword evidence="4" id="KW-1003">Cell membrane</keyword>
<reference evidence="15" key="1">
    <citation type="submission" date="2023-03" db="EMBL/GenBank/DDBJ databases">
        <title>Edaphobacter sp.</title>
        <authorList>
            <person name="Huber K.J."/>
            <person name="Papendorf J."/>
            <person name="Pilke C."/>
            <person name="Bunk B."/>
            <person name="Sproeer C."/>
            <person name="Pester M."/>
        </authorList>
    </citation>
    <scope>NUCLEOTIDE SEQUENCE</scope>
    <source>
        <strain evidence="15">DSM 109919</strain>
        <strain evidence="16">DSM 109920</strain>
    </source>
</reference>
<feature type="transmembrane region" description="Helical" evidence="13">
    <location>
        <begin position="120"/>
        <end position="137"/>
    </location>
</feature>
<evidence type="ECO:0000313" key="15">
    <source>
        <dbReference type="EMBL" id="XBH09560.1"/>
    </source>
</evidence>
<accession>A0AAU7D491</accession>
<evidence type="ECO:0000256" key="7">
    <source>
        <dbReference type="ARBA" id="ARBA00022723"/>
    </source>
</evidence>
<name>A0AAU7CXA6_9BACT</name>
<evidence type="ECO:0000256" key="13">
    <source>
        <dbReference type="SAM" id="Phobius"/>
    </source>
</evidence>
<evidence type="ECO:0000256" key="2">
    <source>
        <dbReference type="ARBA" id="ARBA00004651"/>
    </source>
</evidence>
<accession>A0AAU7CXA6</accession>
<keyword evidence="12 13" id="KW-0472">Membrane</keyword>
<evidence type="ECO:0000256" key="8">
    <source>
        <dbReference type="ARBA" id="ARBA00022801"/>
    </source>
</evidence>
<dbReference type="GO" id="GO:0046872">
    <property type="term" value="F:metal ion binding"/>
    <property type="evidence" value="ECO:0007669"/>
    <property type="project" value="UniProtKB-KW"/>
</dbReference>
<comment type="similarity">
    <text evidence="3">Belongs to the peptidase M50B family.</text>
</comment>
<evidence type="ECO:0000256" key="1">
    <source>
        <dbReference type="ARBA" id="ARBA00001947"/>
    </source>
</evidence>
<feature type="transmembrane region" description="Helical" evidence="13">
    <location>
        <begin position="149"/>
        <end position="172"/>
    </location>
</feature>
<evidence type="ECO:0000256" key="5">
    <source>
        <dbReference type="ARBA" id="ARBA00022670"/>
    </source>
</evidence>
<dbReference type="CDD" id="cd06158">
    <property type="entry name" value="S2P-M50_like_1"/>
    <property type="match status" value="1"/>
</dbReference>
<dbReference type="EMBL" id="CP121195">
    <property type="protein sequence ID" value="XBH12847.1"/>
    <property type="molecule type" value="Genomic_DNA"/>
</dbReference>
<keyword evidence="10 13" id="KW-1133">Transmembrane helix</keyword>
<comment type="subcellular location">
    <subcellularLocation>
        <location evidence="2">Cell membrane</location>
        <topology evidence="2">Multi-pass membrane protein</topology>
    </subcellularLocation>
</comment>
<gene>
    <name evidence="15" type="ORF">P4G45_13855</name>
    <name evidence="16" type="ORF">P8936_14270</name>
</gene>
<keyword evidence="8" id="KW-0378">Hydrolase</keyword>
<evidence type="ECO:0000259" key="14">
    <source>
        <dbReference type="Pfam" id="PF02163"/>
    </source>
</evidence>
<dbReference type="GO" id="GO:0006508">
    <property type="term" value="P:proteolysis"/>
    <property type="evidence" value="ECO:0007669"/>
    <property type="project" value="UniProtKB-KW"/>
</dbReference>
<keyword evidence="11" id="KW-0482">Metalloprotease</keyword>
<dbReference type="PANTHER" id="PTHR35864">
    <property type="entry name" value="ZINC METALLOPROTEASE MJ0611-RELATED"/>
    <property type="match status" value="1"/>
</dbReference>
<evidence type="ECO:0000313" key="16">
    <source>
        <dbReference type="EMBL" id="XBH12847.1"/>
    </source>
</evidence>
<dbReference type="KEGG" id="epl:P4G45_13855"/>
<dbReference type="InterPro" id="IPR008915">
    <property type="entry name" value="Peptidase_M50"/>
</dbReference>
<feature type="domain" description="Peptidase M50" evidence="14">
    <location>
        <begin position="12"/>
        <end position="188"/>
    </location>
</feature>
<dbReference type="GO" id="GO:0008237">
    <property type="term" value="F:metallopeptidase activity"/>
    <property type="evidence" value="ECO:0007669"/>
    <property type="project" value="UniProtKB-KW"/>
</dbReference>
<keyword evidence="5 15" id="KW-0645">Protease</keyword>
<evidence type="ECO:0000256" key="11">
    <source>
        <dbReference type="ARBA" id="ARBA00023049"/>
    </source>
</evidence>
<evidence type="ECO:0000256" key="9">
    <source>
        <dbReference type="ARBA" id="ARBA00022833"/>
    </source>
</evidence>
<evidence type="ECO:0000256" key="12">
    <source>
        <dbReference type="ARBA" id="ARBA00023136"/>
    </source>
</evidence>
<protein>
    <submittedName>
        <fullName evidence="15">Site-2 protease family protein</fullName>
    </submittedName>
</protein>
<dbReference type="Pfam" id="PF02163">
    <property type="entry name" value="Peptidase_M50"/>
    <property type="match status" value="1"/>
</dbReference>
<evidence type="ECO:0000256" key="3">
    <source>
        <dbReference type="ARBA" id="ARBA00007931"/>
    </source>
</evidence>
<feature type="transmembrane region" description="Helical" evidence="13">
    <location>
        <begin position="93"/>
        <end position="114"/>
    </location>
</feature>
<feature type="transmembrane region" description="Helical" evidence="13">
    <location>
        <begin position="51"/>
        <end position="72"/>
    </location>
</feature>
<keyword evidence="6 13" id="KW-0812">Transmembrane</keyword>
<dbReference type="RefSeq" id="WP_348267069.1">
    <property type="nucleotide sequence ID" value="NZ_CP121194.1"/>
</dbReference>
<dbReference type="InterPro" id="IPR052348">
    <property type="entry name" value="Metallopeptidase_M50B"/>
</dbReference>
<dbReference type="EMBL" id="CP121194">
    <property type="protein sequence ID" value="XBH09560.1"/>
    <property type="molecule type" value="Genomic_DNA"/>
</dbReference>
<evidence type="ECO:0000256" key="10">
    <source>
        <dbReference type="ARBA" id="ARBA00022989"/>
    </source>
</evidence>
<evidence type="ECO:0000256" key="4">
    <source>
        <dbReference type="ARBA" id="ARBA00022475"/>
    </source>
</evidence>
<dbReference type="InterPro" id="IPR044537">
    <property type="entry name" value="Rip2-like"/>
</dbReference>
<sequence>MNQEVVLVLFQVVVLVLAFSVHECAHAWVAWKLGDPTGKMLGRVTLNPLKHLDPLGSVFMPLLALVYHWPLIGWAKPTPVTARNFKNYKRDDILVTLAGPASNLAMATVALLLLIILKHVIAGGISAVATAVALASNMKGISTANLPTLFPVALFLYFVILINLLLFIFNLIPIPPLDGSHILRHFLPYKAVQLYDRMGMIGLIVLFLIGGSFIFTLFFNPLLGTFNRLLFTL</sequence>
<dbReference type="GO" id="GO:0005886">
    <property type="term" value="C:plasma membrane"/>
    <property type="evidence" value="ECO:0007669"/>
    <property type="project" value="UniProtKB-SubCell"/>
</dbReference>